<dbReference type="AlphaFoldDB" id="A0A0R3MMC4"/>
<accession>A0A0R3MMC4</accession>
<dbReference type="Proteomes" id="UP000051660">
    <property type="component" value="Unassembled WGS sequence"/>
</dbReference>
<comment type="caution">
    <text evidence="1">The sequence shown here is derived from an EMBL/GenBank/DDBJ whole genome shotgun (WGS) entry which is preliminary data.</text>
</comment>
<dbReference type="EMBL" id="LLYB01000081">
    <property type="protein sequence ID" value="KRR21351.1"/>
    <property type="molecule type" value="Genomic_DNA"/>
</dbReference>
<evidence type="ECO:0000313" key="1">
    <source>
        <dbReference type="EMBL" id="KRR21351.1"/>
    </source>
</evidence>
<gene>
    <name evidence="1" type="ORF">CQ14_06795</name>
</gene>
<protein>
    <submittedName>
        <fullName evidence="1">Uncharacterized protein</fullName>
    </submittedName>
</protein>
<reference evidence="1 2" key="1">
    <citation type="submission" date="2014-03" db="EMBL/GenBank/DDBJ databases">
        <title>Bradyrhizobium valentinum sp. nov., isolated from effective nodules of Lupinus mariae-josephae, a lupine endemic of basic-lime soils in Eastern Spain.</title>
        <authorList>
            <person name="Duran D."/>
            <person name="Rey L."/>
            <person name="Navarro A."/>
            <person name="Busquets A."/>
            <person name="Imperial J."/>
            <person name="Ruiz-Argueso T."/>
        </authorList>
    </citation>
    <scope>NUCLEOTIDE SEQUENCE [LARGE SCALE GENOMIC DNA]</scope>
    <source>
        <strain evidence="1 2">CCBAU 23086</strain>
    </source>
</reference>
<evidence type="ECO:0000313" key="2">
    <source>
        <dbReference type="Proteomes" id="UP000051660"/>
    </source>
</evidence>
<organism evidence="1 2">
    <name type="scientific">Bradyrhizobium lablabi</name>
    <dbReference type="NCBI Taxonomy" id="722472"/>
    <lineage>
        <taxon>Bacteria</taxon>
        <taxon>Pseudomonadati</taxon>
        <taxon>Pseudomonadota</taxon>
        <taxon>Alphaproteobacteria</taxon>
        <taxon>Hyphomicrobiales</taxon>
        <taxon>Nitrobacteraceae</taxon>
        <taxon>Bradyrhizobium</taxon>
    </lineage>
</organism>
<proteinExistence type="predicted"/>
<name>A0A0R3MMC4_9BRAD</name>
<sequence length="86" mass="9812">MSSLVGSEPKLLSTMALRLTEDRPEREISFVSDIDGFVRIMQEVDTAKDPRAKVKLTRTICPDLPWPERMLRLITGILTWPTLKLS</sequence>